<sequence length="91" mass="10258">MTYSIGFSKAGDRDISKLPADVTIRIIKALEKILDDPFVHIQKMKGDHAPPQYKIRVGEYRVILILDKSDNTLLVDGAGHRSTIYKRYGKG</sequence>
<keyword evidence="1" id="KW-1277">Toxin-antitoxin system</keyword>
<dbReference type="Pfam" id="PF05016">
    <property type="entry name" value="ParE_toxin"/>
    <property type="match status" value="1"/>
</dbReference>
<dbReference type="AlphaFoldDB" id="A0A2V2NAL3"/>
<dbReference type="PANTHER" id="PTHR35601:SF1">
    <property type="entry name" value="TOXIN RELE"/>
    <property type="match status" value="1"/>
</dbReference>
<name>A0A2V2NAL3_9EURY</name>
<comment type="caution">
    <text evidence="2">The sequence shown here is derived from an EMBL/GenBank/DDBJ whole genome shotgun (WGS) entry which is preliminary data.</text>
</comment>
<dbReference type="PANTHER" id="PTHR35601">
    <property type="entry name" value="TOXIN RELE"/>
    <property type="match status" value="1"/>
</dbReference>
<dbReference type="RefSeq" id="WP_109941154.1">
    <property type="nucleotide sequence ID" value="NZ_CP176366.1"/>
</dbReference>
<dbReference type="Proteomes" id="UP000245934">
    <property type="component" value="Unassembled WGS sequence"/>
</dbReference>
<evidence type="ECO:0000256" key="1">
    <source>
        <dbReference type="ARBA" id="ARBA00022649"/>
    </source>
</evidence>
<dbReference type="InterPro" id="IPR035093">
    <property type="entry name" value="RelE/ParE_toxin_dom_sf"/>
</dbReference>
<dbReference type="InterPro" id="IPR007712">
    <property type="entry name" value="RelE/ParE_toxin"/>
</dbReference>
<dbReference type="Gene3D" id="3.30.2310.20">
    <property type="entry name" value="RelE-like"/>
    <property type="match status" value="1"/>
</dbReference>
<organism evidence="2 3">
    <name type="scientific">Methanospirillum stamsii</name>
    <dbReference type="NCBI Taxonomy" id="1277351"/>
    <lineage>
        <taxon>Archaea</taxon>
        <taxon>Methanobacteriati</taxon>
        <taxon>Methanobacteriota</taxon>
        <taxon>Stenosarchaea group</taxon>
        <taxon>Methanomicrobia</taxon>
        <taxon>Methanomicrobiales</taxon>
        <taxon>Methanospirillaceae</taxon>
        <taxon>Methanospirillum</taxon>
    </lineage>
</organism>
<proteinExistence type="predicted"/>
<protein>
    <submittedName>
        <fullName evidence="2">Plasmid stabilization protein</fullName>
    </submittedName>
</protein>
<dbReference type="SUPFAM" id="SSF143011">
    <property type="entry name" value="RelE-like"/>
    <property type="match status" value="1"/>
</dbReference>
<reference evidence="2 3" key="1">
    <citation type="submission" date="2018-05" db="EMBL/GenBank/DDBJ databases">
        <title>Draft genome of Methanospirillum stamsii Pt1.</title>
        <authorList>
            <person name="Dueholm M.S."/>
            <person name="Nielsen P.H."/>
            <person name="Bakmann L.F."/>
            <person name="Otzen D.E."/>
        </authorList>
    </citation>
    <scope>NUCLEOTIDE SEQUENCE [LARGE SCALE GENOMIC DNA]</scope>
    <source>
        <strain evidence="2 3">Pt1</strain>
    </source>
</reference>
<dbReference type="GeneID" id="97611389"/>
<evidence type="ECO:0000313" key="2">
    <source>
        <dbReference type="EMBL" id="PWR73367.1"/>
    </source>
</evidence>
<accession>A0A2V2NAL3</accession>
<gene>
    <name evidence="2" type="ORF">DLD82_10905</name>
</gene>
<evidence type="ECO:0000313" key="3">
    <source>
        <dbReference type="Proteomes" id="UP000245934"/>
    </source>
</evidence>
<keyword evidence="3" id="KW-1185">Reference proteome</keyword>
<dbReference type="EMBL" id="QGMZ01000019">
    <property type="protein sequence ID" value="PWR73367.1"/>
    <property type="molecule type" value="Genomic_DNA"/>
</dbReference>
<dbReference type="OrthoDB" id="97626at2157"/>